<feature type="binding site" evidence="11">
    <location>
        <position position="119"/>
    </location>
    <ligand>
        <name>Zn(2+)</name>
        <dbReference type="ChEBI" id="CHEBI:29105"/>
    </ligand>
</feature>
<dbReference type="InterPro" id="IPR036388">
    <property type="entry name" value="WH-like_DNA-bd_sf"/>
</dbReference>
<organism evidence="13 14">
    <name type="scientific">Candidatus Wallbacteria bacterium HGW-Wallbacteria-1</name>
    <dbReference type="NCBI Taxonomy" id="2013854"/>
    <lineage>
        <taxon>Bacteria</taxon>
        <taxon>Candidatus Walliibacteriota</taxon>
    </lineage>
</organism>
<evidence type="ECO:0000256" key="8">
    <source>
        <dbReference type="ARBA" id="ARBA00023015"/>
    </source>
</evidence>
<keyword evidence="7 11" id="KW-0862">Zinc</keyword>
<dbReference type="InterPro" id="IPR043135">
    <property type="entry name" value="Fur_C"/>
</dbReference>
<keyword evidence="12" id="KW-0408">Iron</keyword>
<feature type="binding site" evidence="11">
    <location>
        <position position="156"/>
    </location>
    <ligand>
        <name>Zn(2+)</name>
        <dbReference type="ChEBI" id="CHEBI:29105"/>
    </ligand>
</feature>
<comment type="subcellular location">
    <subcellularLocation>
        <location evidence="1">Cytoplasm</location>
    </subcellularLocation>
</comment>
<protein>
    <recommendedName>
        <fullName evidence="15">Transcriptional repressor</fullName>
    </recommendedName>
</protein>
<dbReference type="Gene3D" id="3.30.1490.190">
    <property type="match status" value="1"/>
</dbReference>
<accession>A0A2N1PUG0</accession>
<dbReference type="CDD" id="cd07153">
    <property type="entry name" value="Fur_like"/>
    <property type="match status" value="1"/>
</dbReference>
<evidence type="ECO:0000256" key="5">
    <source>
        <dbReference type="ARBA" id="ARBA00022491"/>
    </source>
</evidence>
<dbReference type="PANTHER" id="PTHR33202:SF2">
    <property type="entry name" value="FERRIC UPTAKE REGULATION PROTEIN"/>
    <property type="match status" value="1"/>
</dbReference>
<feature type="binding site" evidence="11">
    <location>
        <position position="159"/>
    </location>
    <ligand>
        <name>Zn(2+)</name>
        <dbReference type="ChEBI" id="CHEBI:29105"/>
    </ligand>
</feature>
<evidence type="ECO:0000313" key="14">
    <source>
        <dbReference type="Proteomes" id="UP000233256"/>
    </source>
</evidence>
<keyword evidence="9" id="KW-0238">DNA-binding</keyword>
<dbReference type="PANTHER" id="PTHR33202">
    <property type="entry name" value="ZINC UPTAKE REGULATION PROTEIN"/>
    <property type="match status" value="1"/>
</dbReference>
<dbReference type="GO" id="GO:0045892">
    <property type="term" value="P:negative regulation of DNA-templated transcription"/>
    <property type="evidence" value="ECO:0007669"/>
    <property type="project" value="TreeGrafter"/>
</dbReference>
<dbReference type="GO" id="GO:0008270">
    <property type="term" value="F:zinc ion binding"/>
    <property type="evidence" value="ECO:0007669"/>
    <property type="project" value="TreeGrafter"/>
</dbReference>
<dbReference type="GO" id="GO:1900376">
    <property type="term" value="P:regulation of secondary metabolite biosynthetic process"/>
    <property type="evidence" value="ECO:0007669"/>
    <property type="project" value="TreeGrafter"/>
</dbReference>
<comment type="cofactor">
    <cofactor evidence="11">
        <name>Zn(2+)</name>
        <dbReference type="ChEBI" id="CHEBI:29105"/>
    </cofactor>
    <text evidence="11">Binds 1 zinc ion per subunit.</text>
</comment>
<dbReference type="GO" id="GO:0000976">
    <property type="term" value="F:transcription cis-regulatory region binding"/>
    <property type="evidence" value="ECO:0007669"/>
    <property type="project" value="TreeGrafter"/>
</dbReference>
<comment type="caution">
    <text evidence="13">The sequence shown here is derived from an EMBL/GenBank/DDBJ whole genome shotgun (WGS) entry which is preliminary data.</text>
</comment>
<comment type="subunit">
    <text evidence="3">Homodimer.</text>
</comment>
<evidence type="ECO:0000256" key="11">
    <source>
        <dbReference type="PIRSR" id="PIRSR602481-1"/>
    </source>
</evidence>
<keyword evidence="10" id="KW-0804">Transcription</keyword>
<name>A0A2N1PUG0_9BACT</name>
<evidence type="ECO:0000256" key="2">
    <source>
        <dbReference type="ARBA" id="ARBA00007957"/>
    </source>
</evidence>
<evidence type="ECO:0008006" key="15">
    <source>
        <dbReference type="Google" id="ProtNLM"/>
    </source>
</evidence>
<keyword evidence="4" id="KW-0963">Cytoplasm</keyword>
<dbReference type="SUPFAM" id="SSF46785">
    <property type="entry name" value="Winged helix' DNA-binding domain"/>
    <property type="match status" value="1"/>
</dbReference>
<evidence type="ECO:0000256" key="1">
    <source>
        <dbReference type="ARBA" id="ARBA00004496"/>
    </source>
</evidence>
<dbReference type="GO" id="GO:0005829">
    <property type="term" value="C:cytosol"/>
    <property type="evidence" value="ECO:0007669"/>
    <property type="project" value="TreeGrafter"/>
</dbReference>
<gene>
    <name evidence="13" type="ORF">CVV64_00750</name>
</gene>
<evidence type="ECO:0000256" key="10">
    <source>
        <dbReference type="ARBA" id="ARBA00023163"/>
    </source>
</evidence>
<evidence type="ECO:0000256" key="9">
    <source>
        <dbReference type="ARBA" id="ARBA00023125"/>
    </source>
</evidence>
<keyword evidence="8" id="KW-0805">Transcription regulation</keyword>
<feature type="binding site" evidence="12">
    <location>
        <position position="148"/>
    </location>
    <ligand>
        <name>Fe cation</name>
        <dbReference type="ChEBI" id="CHEBI:24875"/>
    </ligand>
</feature>
<keyword evidence="5" id="KW-0678">Repressor</keyword>
<evidence type="ECO:0000256" key="3">
    <source>
        <dbReference type="ARBA" id="ARBA00011738"/>
    </source>
</evidence>
<evidence type="ECO:0000256" key="6">
    <source>
        <dbReference type="ARBA" id="ARBA00022723"/>
    </source>
</evidence>
<dbReference type="Gene3D" id="1.10.10.10">
    <property type="entry name" value="Winged helix-like DNA-binding domain superfamily/Winged helix DNA-binding domain"/>
    <property type="match status" value="1"/>
</dbReference>
<proteinExistence type="inferred from homology"/>
<evidence type="ECO:0000256" key="7">
    <source>
        <dbReference type="ARBA" id="ARBA00022833"/>
    </source>
</evidence>
<evidence type="ECO:0000313" key="13">
    <source>
        <dbReference type="EMBL" id="PKK91979.1"/>
    </source>
</evidence>
<sequence>MNSQSLSGELMVEHWRGDTERALVIFTDYLRSHAMSLTRPRKAILRAVMAIEGHFRLPDLFAALDQQGDRVNRATVFRVLPFLEDSGLLRRVCRDSSSQWVYEHIVGHEPHEHLVCVDCGRVVEVDGLRMDQVGPGISRDMGFSYLYHRLSIFGICPDCSKLK</sequence>
<feature type="binding site" evidence="11">
    <location>
        <position position="116"/>
    </location>
    <ligand>
        <name>Zn(2+)</name>
        <dbReference type="ChEBI" id="CHEBI:29105"/>
    </ligand>
</feature>
<evidence type="ECO:0000256" key="12">
    <source>
        <dbReference type="PIRSR" id="PIRSR602481-2"/>
    </source>
</evidence>
<keyword evidence="6 11" id="KW-0479">Metal-binding</keyword>
<dbReference type="Pfam" id="PF01475">
    <property type="entry name" value="FUR"/>
    <property type="match status" value="1"/>
</dbReference>
<dbReference type="InterPro" id="IPR036390">
    <property type="entry name" value="WH_DNA-bd_sf"/>
</dbReference>
<dbReference type="AlphaFoldDB" id="A0A2N1PUG0"/>
<reference evidence="13 14" key="1">
    <citation type="journal article" date="2017" name="ISME J.">
        <title>Potential for microbial H2 and metal transformations associated with novel bacteria and archaea in deep terrestrial subsurface sediments.</title>
        <authorList>
            <person name="Hernsdorf A.W."/>
            <person name="Amano Y."/>
            <person name="Miyakawa K."/>
            <person name="Ise K."/>
            <person name="Suzuki Y."/>
            <person name="Anantharaman K."/>
            <person name="Probst A."/>
            <person name="Burstein D."/>
            <person name="Thomas B.C."/>
            <person name="Banfield J.F."/>
        </authorList>
    </citation>
    <scope>NUCLEOTIDE SEQUENCE [LARGE SCALE GENOMIC DNA]</scope>
    <source>
        <strain evidence="13">HGW-Wallbacteria-1</strain>
    </source>
</reference>
<dbReference type="GO" id="GO:0003700">
    <property type="term" value="F:DNA-binding transcription factor activity"/>
    <property type="evidence" value="ECO:0007669"/>
    <property type="project" value="InterPro"/>
</dbReference>
<evidence type="ECO:0000256" key="4">
    <source>
        <dbReference type="ARBA" id="ARBA00022490"/>
    </source>
</evidence>
<dbReference type="Proteomes" id="UP000233256">
    <property type="component" value="Unassembled WGS sequence"/>
</dbReference>
<comment type="similarity">
    <text evidence="2">Belongs to the Fur family.</text>
</comment>
<dbReference type="InterPro" id="IPR002481">
    <property type="entry name" value="FUR"/>
</dbReference>
<dbReference type="EMBL" id="PGXC01000001">
    <property type="protein sequence ID" value="PKK91979.1"/>
    <property type="molecule type" value="Genomic_DNA"/>
</dbReference>
<comment type="cofactor">
    <cofactor evidence="12">
        <name>Mn(2+)</name>
        <dbReference type="ChEBI" id="CHEBI:29035"/>
    </cofactor>
    <cofactor evidence="12">
        <name>Fe(2+)</name>
        <dbReference type="ChEBI" id="CHEBI:29033"/>
    </cofactor>
    <text evidence="12">Binds 1 Mn(2+) or Fe(2+) ion per subunit.</text>
</comment>